<proteinExistence type="predicted"/>
<name>A0A831QMB7_9FLAO</name>
<protein>
    <submittedName>
        <fullName evidence="2">GIY-YIG nuclease family protein</fullName>
    </submittedName>
</protein>
<gene>
    <name evidence="2" type="ORF">ENH87_00495</name>
</gene>
<dbReference type="InterPro" id="IPR018306">
    <property type="entry name" value="Phage_T5_Orf172_DNA-bd"/>
</dbReference>
<dbReference type="SMART" id="SM00974">
    <property type="entry name" value="T5orf172"/>
    <property type="match status" value="1"/>
</dbReference>
<dbReference type="EMBL" id="DRGL01000003">
    <property type="protein sequence ID" value="HEA19386.1"/>
    <property type="molecule type" value="Genomic_DNA"/>
</dbReference>
<comment type="caution">
    <text evidence="2">The sequence shown here is derived from an EMBL/GenBank/DDBJ whole genome shotgun (WGS) entry which is preliminary data.</text>
</comment>
<accession>A0A831QMB7</accession>
<evidence type="ECO:0000313" key="2">
    <source>
        <dbReference type="EMBL" id="HEA19386.1"/>
    </source>
</evidence>
<dbReference type="Proteomes" id="UP000886191">
    <property type="component" value="Unassembled WGS sequence"/>
</dbReference>
<feature type="domain" description="Bacteriophage T5 Orf172 DNA-binding" evidence="1">
    <location>
        <begin position="15"/>
        <end position="87"/>
    </location>
</feature>
<organism evidence="2">
    <name type="scientific">Pricia antarctica</name>
    <dbReference type="NCBI Taxonomy" id="641691"/>
    <lineage>
        <taxon>Bacteria</taxon>
        <taxon>Pseudomonadati</taxon>
        <taxon>Bacteroidota</taxon>
        <taxon>Flavobacteriia</taxon>
        <taxon>Flavobacteriales</taxon>
        <taxon>Flavobacteriaceae</taxon>
        <taxon>Pricia</taxon>
    </lineage>
</organism>
<reference evidence="2" key="1">
    <citation type="journal article" date="2020" name="mSystems">
        <title>Genome- and Community-Level Interaction Insights into Carbon Utilization and Element Cycling Functions of Hydrothermarchaeota in Hydrothermal Sediment.</title>
        <authorList>
            <person name="Zhou Z."/>
            <person name="Liu Y."/>
            <person name="Xu W."/>
            <person name="Pan J."/>
            <person name="Luo Z.H."/>
            <person name="Li M."/>
        </authorList>
    </citation>
    <scope>NUCLEOTIDE SEQUENCE [LARGE SCALE GENOMIC DNA]</scope>
    <source>
        <strain evidence="2">HyVt-345</strain>
    </source>
</reference>
<dbReference type="AlphaFoldDB" id="A0A831QMB7"/>
<sequence>MDEEETKGYVYLLDLNNDNLYKLGRTKNPSQRFKAYGLGIDILGCFQCTDYVTTERFLRYSYQNCLVKGREWFKFTGHEVNEILEYLETGEIFNPPEIKLKKRAVPIELPVKMWSKFLHWCVDQGHSSLTAGIKGLIRNACK</sequence>
<evidence type="ECO:0000259" key="1">
    <source>
        <dbReference type="SMART" id="SM00974"/>
    </source>
</evidence>
<dbReference type="Pfam" id="PF10544">
    <property type="entry name" value="T5orf172"/>
    <property type="match status" value="1"/>
</dbReference>